<dbReference type="AlphaFoldDB" id="M6HB24"/>
<name>M6HB24_LEPIR</name>
<accession>M6HB24</accession>
<dbReference type="EMBL" id="AFMF02000036">
    <property type="protein sequence ID" value="EMM94300.1"/>
    <property type="molecule type" value="Genomic_DNA"/>
</dbReference>
<gene>
    <name evidence="1" type="ORF">LEP1GSC158_0637</name>
</gene>
<protein>
    <submittedName>
        <fullName evidence="1">Uncharacterized protein</fullName>
    </submittedName>
</protein>
<evidence type="ECO:0000313" key="1">
    <source>
        <dbReference type="EMBL" id="EMM94300.1"/>
    </source>
</evidence>
<organism evidence="1 2">
    <name type="scientific">Leptospira interrogans serovar Zanoni str. LT2156</name>
    <dbReference type="NCBI Taxonomy" id="1001601"/>
    <lineage>
        <taxon>Bacteria</taxon>
        <taxon>Pseudomonadati</taxon>
        <taxon>Spirochaetota</taxon>
        <taxon>Spirochaetia</taxon>
        <taxon>Leptospirales</taxon>
        <taxon>Leptospiraceae</taxon>
        <taxon>Leptospira</taxon>
    </lineage>
</organism>
<proteinExistence type="predicted"/>
<comment type="caution">
    <text evidence="1">The sequence shown here is derived from an EMBL/GenBank/DDBJ whole genome shotgun (WGS) entry which is preliminary data.</text>
</comment>
<dbReference type="Proteomes" id="UP000012089">
    <property type="component" value="Unassembled WGS sequence"/>
</dbReference>
<evidence type="ECO:0000313" key="2">
    <source>
        <dbReference type="Proteomes" id="UP000012089"/>
    </source>
</evidence>
<sequence>MQYLEGGYPDDFKEVEGYVAESLEQSLTNPGGIEKAIAERIAEIRNELTWDK</sequence>
<reference evidence="1 2" key="1">
    <citation type="submission" date="2013-01" db="EMBL/GenBank/DDBJ databases">
        <authorList>
            <person name="Harkins D.M."/>
            <person name="Durkin A.S."/>
            <person name="Brinkac L.M."/>
            <person name="Haft D.H."/>
            <person name="Selengut J.D."/>
            <person name="Sanka R."/>
            <person name="DePew J."/>
            <person name="Purushe J."/>
            <person name="Tulsiani S.M."/>
            <person name="Graham G.C."/>
            <person name="Burns M.-A."/>
            <person name="Dohnt M.F."/>
            <person name="Smythe L.D."/>
            <person name="McKay D.B."/>
            <person name="Craig S.B."/>
            <person name="Vinetz J.M."/>
            <person name="Sutton G.G."/>
            <person name="Nierman W.C."/>
            <person name="Fouts D.E."/>
        </authorList>
    </citation>
    <scope>NUCLEOTIDE SEQUENCE [LARGE SCALE GENOMIC DNA]</scope>
    <source>
        <strain evidence="1 2">LT2156</strain>
    </source>
</reference>